<dbReference type="PANTHER" id="PTHR24408:SF58">
    <property type="entry name" value="TRANSCRIPTION FACTOR (TFIIIA), PUTATIVE (AFU_ORTHOLOGUE AFUA_1G05150)-RELATED"/>
    <property type="match status" value="1"/>
</dbReference>
<dbReference type="PROSITE" id="PS00028">
    <property type="entry name" value="ZINC_FINGER_C2H2_1"/>
    <property type="match status" value="1"/>
</dbReference>
<evidence type="ECO:0000256" key="3">
    <source>
        <dbReference type="ARBA" id="ARBA00022723"/>
    </source>
</evidence>
<evidence type="ECO:0000256" key="2">
    <source>
        <dbReference type="ARBA" id="ARBA00006991"/>
    </source>
</evidence>
<evidence type="ECO:0000256" key="8">
    <source>
        <dbReference type="ARBA" id="ARBA00023125"/>
    </source>
</evidence>
<comment type="subcellular location">
    <subcellularLocation>
        <location evidence="1">Nucleus</location>
    </subcellularLocation>
</comment>
<evidence type="ECO:0000256" key="11">
    <source>
        <dbReference type="PROSITE-ProRule" id="PRU00042"/>
    </source>
</evidence>
<keyword evidence="7" id="KW-0805">Transcription regulation</keyword>
<dbReference type="GO" id="GO:0005634">
    <property type="term" value="C:nucleus"/>
    <property type="evidence" value="ECO:0007669"/>
    <property type="project" value="UniProtKB-SubCell"/>
</dbReference>
<feature type="compositionally biased region" description="Low complexity" evidence="12">
    <location>
        <begin position="156"/>
        <end position="177"/>
    </location>
</feature>
<dbReference type="Proteomes" id="UP000237441">
    <property type="component" value="Unassembled WGS sequence"/>
</dbReference>
<comment type="caution">
    <text evidence="14">The sequence shown here is derived from an EMBL/GenBank/DDBJ whole genome shotgun (WGS) entry which is preliminary data.</text>
</comment>
<dbReference type="PANTHER" id="PTHR24408">
    <property type="entry name" value="ZINC FINGER PROTEIN"/>
    <property type="match status" value="1"/>
</dbReference>
<protein>
    <recommendedName>
        <fullName evidence="13">C2H2-type domain-containing protein</fullName>
    </recommendedName>
</protein>
<organism evidence="14 15">
    <name type="scientific">Beauveria bassiana</name>
    <name type="common">White muscardine disease fungus</name>
    <name type="synonym">Tritirachium shiotae</name>
    <dbReference type="NCBI Taxonomy" id="176275"/>
    <lineage>
        <taxon>Eukaryota</taxon>
        <taxon>Fungi</taxon>
        <taxon>Dikarya</taxon>
        <taxon>Ascomycota</taxon>
        <taxon>Pezizomycotina</taxon>
        <taxon>Sordariomycetes</taxon>
        <taxon>Hypocreomycetidae</taxon>
        <taxon>Hypocreales</taxon>
        <taxon>Cordycipitaceae</taxon>
        <taxon>Beauveria</taxon>
    </lineage>
</organism>
<keyword evidence="5 11" id="KW-0863">Zinc-finger</keyword>
<dbReference type="FunFam" id="3.30.160.60:FF:001156">
    <property type="entry name" value="Zinc finger protein 407"/>
    <property type="match status" value="1"/>
</dbReference>
<evidence type="ECO:0000256" key="1">
    <source>
        <dbReference type="ARBA" id="ARBA00004123"/>
    </source>
</evidence>
<evidence type="ECO:0000256" key="9">
    <source>
        <dbReference type="ARBA" id="ARBA00023163"/>
    </source>
</evidence>
<dbReference type="PROSITE" id="PS50157">
    <property type="entry name" value="ZINC_FINGER_C2H2_2"/>
    <property type="match status" value="2"/>
</dbReference>
<feature type="domain" description="C2H2-type" evidence="13">
    <location>
        <begin position="346"/>
        <end position="373"/>
    </location>
</feature>
<feature type="region of interest" description="Disordered" evidence="12">
    <location>
        <begin position="1"/>
        <end position="255"/>
    </location>
</feature>
<evidence type="ECO:0000256" key="7">
    <source>
        <dbReference type="ARBA" id="ARBA00023015"/>
    </source>
</evidence>
<dbReference type="EMBL" id="JRHA01000005">
    <property type="protein sequence ID" value="PQK15349.1"/>
    <property type="molecule type" value="Genomic_DNA"/>
</dbReference>
<reference evidence="14 15" key="1">
    <citation type="submission" date="2016-07" db="EMBL/GenBank/DDBJ databases">
        <title>Comparative genomics of the entomopathogenic fungus Beauveria bassiana.</title>
        <authorList>
            <person name="Valero Jimenez C.A."/>
            <person name="Zwaan B.J."/>
            <person name="Van Kan J.A."/>
            <person name="Takken W."/>
            <person name="Debets A.J."/>
            <person name="Schoustra S.E."/>
            <person name="Koenraadt C.J."/>
        </authorList>
    </citation>
    <scope>NUCLEOTIDE SEQUENCE [LARGE SCALE GENOMIC DNA]</scope>
    <source>
        <strain evidence="14 15">ARSEF 8028</strain>
    </source>
</reference>
<name>A0A2S7YH91_BEABA</name>
<evidence type="ECO:0000256" key="4">
    <source>
        <dbReference type="ARBA" id="ARBA00022737"/>
    </source>
</evidence>
<feature type="compositionally biased region" description="Polar residues" evidence="12">
    <location>
        <begin position="178"/>
        <end position="188"/>
    </location>
</feature>
<dbReference type="SUPFAM" id="SSF57667">
    <property type="entry name" value="beta-beta-alpha zinc fingers"/>
    <property type="match status" value="1"/>
</dbReference>
<keyword evidence="8" id="KW-0238">DNA-binding</keyword>
<dbReference type="InterPro" id="IPR013087">
    <property type="entry name" value="Znf_C2H2_type"/>
</dbReference>
<dbReference type="InterPro" id="IPR036236">
    <property type="entry name" value="Znf_C2H2_sf"/>
</dbReference>
<dbReference type="Pfam" id="PF00096">
    <property type="entry name" value="zf-C2H2"/>
    <property type="match status" value="2"/>
</dbReference>
<dbReference type="FunFam" id="3.30.160.60:FF:000065">
    <property type="entry name" value="B-cell CLL/lymphoma 6, member B"/>
    <property type="match status" value="1"/>
</dbReference>
<dbReference type="GO" id="GO:0043565">
    <property type="term" value="F:sequence-specific DNA binding"/>
    <property type="evidence" value="ECO:0007669"/>
    <property type="project" value="TreeGrafter"/>
</dbReference>
<evidence type="ECO:0000256" key="12">
    <source>
        <dbReference type="SAM" id="MobiDB-lite"/>
    </source>
</evidence>
<evidence type="ECO:0000313" key="15">
    <source>
        <dbReference type="Proteomes" id="UP000237441"/>
    </source>
</evidence>
<feature type="compositionally biased region" description="Polar residues" evidence="12">
    <location>
        <begin position="131"/>
        <end position="155"/>
    </location>
</feature>
<feature type="compositionally biased region" description="Polar residues" evidence="12">
    <location>
        <begin position="210"/>
        <end position="227"/>
    </location>
</feature>
<feature type="compositionally biased region" description="Polar residues" evidence="12">
    <location>
        <begin position="34"/>
        <end position="79"/>
    </location>
</feature>
<keyword evidence="10" id="KW-0539">Nucleus</keyword>
<keyword evidence="6" id="KW-0862">Zinc</keyword>
<gene>
    <name evidence="14" type="ORF">BB8028_0005g08630</name>
</gene>
<feature type="region of interest" description="Disordered" evidence="12">
    <location>
        <begin position="369"/>
        <end position="391"/>
    </location>
</feature>
<feature type="compositionally biased region" description="Low complexity" evidence="12">
    <location>
        <begin position="228"/>
        <end position="251"/>
    </location>
</feature>
<sequence>METITSFSQRRPAAGSLPAFSLPPPNAEIPRTTDGLSPSLSSVHTGGSQASQQHSTMSDYTFNPMQGGASSWNSNASYAQQPQQPQQHHQPQPQQPHHSQQPHHAQQHPGLPTGQRPLPSFSSRPPVYAQPNMNFRGSSQSPATGPDGLSTSPFDHSQQQYAAHDAHAMATAAPQHQGILTTSQSPAHSSLAPHNEAYAHTQAHAAHTRPGSNPNYYGTSAQSQLQYSPTQHSPTHSSPSTGSPGSRSLGPVASNMNYNSRYNTYALPTMNGTVMSNMHQPGSQMSMIPGMNHHQSYGGQMMYGGHHPAPQPQCERPFKCDQCIQSFSRNHDLKRHKRIHLAVKPFPCNFCSKSFSRKDALKRHRLVKGCENKAGEASGSSPRRQGDRERS</sequence>
<evidence type="ECO:0000313" key="14">
    <source>
        <dbReference type="EMBL" id="PQK15349.1"/>
    </source>
</evidence>
<keyword evidence="9" id="KW-0804">Transcription</keyword>
<evidence type="ECO:0000256" key="6">
    <source>
        <dbReference type="ARBA" id="ARBA00022833"/>
    </source>
</evidence>
<dbReference type="AlphaFoldDB" id="A0A2S7YH91"/>
<evidence type="ECO:0000259" key="13">
    <source>
        <dbReference type="PROSITE" id="PS50157"/>
    </source>
</evidence>
<dbReference type="GO" id="GO:0000981">
    <property type="term" value="F:DNA-binding transcription factor activity, RNA polymerase II-specific"/>
    <property type="evidence" value="ECO:0007669"/>
    <property type="project" value="TreeGrafter"/>
</dbReference>
<keyword evidence="4" id="KW-0677">Repeat</keyword>
<dbReference type="Gene3D" id="3.30.160.60">
    <property type="entry name" value="Classic Zinc Finger"/>
    <property type="match status" value="2"/>
</dbReference>
<feature type="domain" description="C2H2-type" evidence="13">
    <location>
        <begin position="318"/>
        <end position="345"/>
    </location>
</feature>
<evidence type="ECO:0000256" key="5">
    <source>
        <dbReference type="ARBA" id="ARBA00022771"/>
    </source>
</evidence>
<proteinExistence type="inferred from homology"/>
<comment type="similarity">
    <text evidence="2">Belongs to the krueppel C2H2-type zinc-finger protein family.</text>
</comment>
<feature type="compositionally biased region" description="Low complexity" evidence="12">
    <location>
        <begin position="80"/>
        <end position="109"/>
    </location>
</feature>
<dbReference type="SMART" id="SM00355">
    <property type="entry name" value="ZnF_C2H2"/>
    <property type="match status" value="2"/>
</dbReference>
<accession>A0A2S7YH91</accession>
<dbReference type="GO" id="GO:0008270">
    <property type="term" value="F:zinc ion binding"/>
    <property type="evidence" value="ECO:0007669"/>
    <property type="project" value="UniProtKB-KW"/>
</dbReference>
<keyword evidence="3" id="KW-0479">Metal-binding</keyword>
<dbReference type="OrthoDB" id="8922241at2759"/>
<evidence type="ECO:0000256" key="10">
    <source>
        <dbReference type="ARBA" id="ARBA00023242"/>
    </source>
</evidence>